<dbReference type="EMBL" id="PUHR01000227">
    <property type="protein sequence ID" value="KAG0657796.1"/>
    <property type="molecule type" value="Genomic_DNA"/>
</dbReference>
<evidence type="ECO:0000256" key="4">
    <source>
        <dbReference type="ARBA" id="ARBA00008694"/>
    </source>
</evidence>
<dbReference type="PROSITE" id="PS51731">
    <property type="entry name" value="GNAT_NAGS"/>
    <property type="match status" value="1"/>
</dbReference>
<dbReference type="Pfam" id="PF04768">
    <property type="entry name" value="NAT"/>
    <property type="match status" value="1"/>
</dbReference>
<evidence type="ECO:0000256" key="10">
    <source>
        <dbReference type="ARBA" id="ARBA00023128"/>
    </source>
</evidence>
<comment type="pathway">
    <text evidence="3">Amino-acid biosynthesis; L-arginine biosynthesis; N(2)-acetyl-L-ornithine from L-glutamate: step 1/4.</text>
</comment>
<evidence type="ECO:0000259" key="16">
    <source>
        <dbReference type="PROSITE" id="PS51731"/>
    </source>
</evidence>
<evidence type="ECO:0000256" key="9">
    <source>
        <dbReference type="ARBA" id="ARBA00022946"/>
    </source>
</evidence>
<evidence type="ECO:0000256" key="3">
    <source>
        <dbReference type="ARBA" id="ARBA00004925"/>
    </source>
</evidence>
<dbReference type="AlphaFoldDB" id="A0A9P7B4B5"/>
<comment type="subcellular location">
    <subcellularLocation>
        <location evidence="2">Mitochondrion</location>
    </subcellularLocation>
</comment>
<dbReference type="EC" id="2.3.1.1" evidence="5"/>
<evidence type="ECO:0000256" key="13">
    <source>
        <dbReference type="ARBA" id="ARBA00030346"/>
    </source>
</evidence>
<sequence length="490" mass="56310">MLGLRPICVIPPTPFMDQEAEMLDSMITSASLKPLHLREALTRKADGSYESIISSNSRLMDDTISGTIPIIKPYVYDESNAAEYLTRDIVKFMTYFSEKASLLIDKFFILNTLGGTPSLERNENAHVFINLSQEFHSLRKNLVDQLHTLEKREPESEDLMDRMRIHIYDDMISHKEDELKEHIEDMELMDNVLANLPASSTGLVTTIKSASVFKDTKNPLLYNLLTDRSLISSSLPRFKNSKRIKTQTAILEEHEEENECNFKIGPNRVNDAVFDTTVFKKGVDIKIFSERTLTESNSIGLPNQFIKKSDTLEVLPYKGISLNLSKMKKILDQSFNRSLDLNHYLDRINGNIASVIIIGDYEGIAILTYEGPKHKQFVYLDKFAVLPQLKGSLGISDIIFNLMFKQFPKEVLWRSRKDNVVNKWYFQRSVSVIDLSNDLGNGDQVDSNFKMFYYGDDNSDLESFGNKEILQKRLMEFAKYIRDIKPSWEK</sequence>
<dbReference type="GO" id="GO:0005759">
    <property type="term" value="C:mitochondrial matrix"/>
    <property type="evidence" value="ECO:0007669"/>
    <property type="project" value="TreeGrafter"/>
</dbReference>
<evidence type="ECO:0000256" key="8">
    <source>
        <dbReference type="ARBA" id="ARBA00022679"/>
    </source>
</evidence>
<evidence type="ECO:0000256" key="15">
    <source>
        <dbReference type="ARBA" id="ARBA00048372"/>
    </source>
</evidence>
<accession>A0A9P7B4B5</accession>
<keyword evidence="11" id="KW-0012">Acyltransferase</keyword>
<reference evidence="17 18" key="1">
    <citation type="submission" date="2020-11" db="EMBL/GenBank/DDBJ databases">
        <title>Kefir isolates.</title>
        <authorList>
            <person name="Marcisauskas S."/>
            <person name="Kim Y."/>
            <person name="Blasche S."/>
        </authorList>
    </citation>
    <scope>NUCLEOTIDE SEQUENCE [LARGE SCALE GENOMIC DNA]</scope>
    <source>
        <strain evidence="17 18">OG2</strain>
    </source>
</reference>
<proteinExistence type="inferred from homology"/>
<evidence type="ECO:0000256" key="2">
    <source>
        <dbReference type="ARBA" id="ARBA00004173"/>
    </source>
</evidence>
<comment type="catalytic activity">
    <reaction evidence="15">
        <text>L-glutamate + acetyl-CoA = N-acetyl-L-glutamate + CoA + H(+)</text>
        <dbReference type="Rhea" id="RHEA:24292"/>
        <dbReference type="ChEBI" id="CHEBI:15378"/>
        <dbReference type="ChEBI" id="CHEBI:29985"/>
        <dbReference type="ChEBI" id="CHEBI:44337"/>
        <dbReference type="ChEBI" id="CHEBI:57287"/>
        <dbReference type="ChEBI" id="CHEBI:57288"/>
        <dbReference type="EC" id="2.3.1.1"/>
    </reaction>
</comment>
<evidence type="ECO:0000256" key="14">
    <source>
        <dbReference type="ARBA" id="ARBA00033251"/>
    </source>
</evidence>
<dbReference type="Gene3D" id="3.40.630.30">
    <property type="match status" value="1"/>
</dbReference>
<evidence type="ECO:0000256" key="12">
    <source>
        <dbReference type="ARBA" id="ARBA00030322"/>
    </source>
</evidence>
<keyword evidence="18" id="KW-1185">Reference proteome</keyword>
<evidence type="ECO:0000256" key="5">
    <source>
        <dbReference type="ARBA" id="ARBA00012697"/>
    </source>
</evidence>
<organism evidence="17 18">
    <name type="scientific">Maudiozyma exigua</name>
    <name type="common">Yeast</name>
    <name type="synonym">Kazachstania exigua</name>
    <dbReference type="NCBI Taxonomy" id="34358"/>
    <lineage>
        <taxon>Eukaryota</taxon>
        <taxon>Fungi</taxon>
        <taxon>Dikarya</taxon>
        <taxon>Ascomycota</taxon>
        <taxon>Saccharomycotina</taxon>
        <taxon>Saccharomycetes</taxon>
        <taxon>Saccharomycetales</taxon>
        <taxon>Saccharomycetaceae</taxon>
        <taxon>Maudiozyma</taxon>
    </lineage>
</organism>
<comment type="similarity">
    <text evidence="4">Belongs to the acetyltransferase family.</text>
</comment>
<keyword evidence="7" id="KW-0028">Amino-acid biosynthesis</keyword>
<evidence type="ECO:0000256" key="1">
    <source>
        <dbReference type="ARBA" id="ARBA00002294"/>
    </source>
</evidence>
<dbReference type="OrthoDB" id="5585968at2759"/>
<dbReference type="Proteomes" id="UP000750334">
    <property type="component" value="Unassembled WGS sequence"/>
</dbReference>
<dbReference type="InterPro" id="IPR011190">
    <property type="entry name" value="GlcNAc_Synth_fun"/>
</dbReference>
<comment type="function">
    <text evidence="1">N-acetylglutamate synthase involved in arginine biosynthesis.</text>
</comment>
<name>A0A9P7B4B5_MAUEX</name>
<dbReference type="GO" id="GO:0006592">
    <property type="term" value="P:ornithine biosynthetic process"/>
    <property type="evidence" value="ECO:0007669"/>
    <property type="project" value="TreeGrafter"/>
</dbReference>
<evidence type="ECO:0000313" key="17">
    <source>
        <dbReference type="EMBL" id="KAG0657796.1"/>
    </source>
</evidence>
<feature type="domain" description="N-acetyltransferase" evidence="16">
    <location>
        <begin position="311"/>
        <end position="477"/>
    </location>
</feature>
<dbReference type="PIRSF" id="PIRSF007892">
    <property type="entry name" value="NAGS_fungal"/>
    <property type="match status" value="1"/>
</dbReference>
<gene>
    <name evidence="17" type="primary">ARG2</name>
    <name evidence="17" type="ORF">C6P45_002329</name>
</gene>
<comment type="caution">
    <text evidence="17">The sequence shown here is derived from an EMBL/GenBank/DDBJ whole genome shotgun (WGS) entry which is preliminary data.</text>
</comment>
<dbReference type="InterPro" id="IPR006855">
    <property type="entry name" value="Vertebrate-like_GNAT_dom"/>
</dbReference>
<keyword evidence="9" id="KW-0809">Transit peptide</keyword>
<keyword evidence="10" id="KW-0496">Mitochondrion</keyword>
<dbReference type="GO" id="GO:0004042">
    <property type="term" value="F:L-glutamate N-acetyltransferase activity"/>
    <property type="evidence" value="ECO:0007669"/>
    <property type="project" value="InterPro"/>
</dbReference>
<protein>
    <recommendedName>
        <fullName evidence="6">Amino-acid acetyltransferase, mitochondrial</fullName>
        <ecNumber evidence="5">2.3.1.1</ecNumber>
    </recommendedName>
    <alternativeName>
        <fullName evidence="12">Arginine-requiring protein 2</fullName>
    </alternativeName>
    <alternativeName>
        <fullName evidence="13">Glutamate N-acetyltransferase</fullName>
    </alternativeName>
    <alternativeName>
        <fullName evidence="14">N-acetylglutamate synthase</fullName>
    </alternativeName>
</protein>
<dbReference type="PANTHER" id="PTHR23342">
    <property type="entry name" value="N-ACETYLGLUTAMATE SYNTHASE"/>
    <property type="match status" value="1"/>
</dbReference>
<evidence type="ECO:0000256" key="7">
    <source>
        <dbReference type="ARBA" id="ARBA00022605"/>
    </source>
</evidence>
<evidence type="ECO:0000313" key="18">
    <source>
        <dbReference type="Proteomes" id="UP000750334"/>
    </source>
</evidence>
<evidence type="ECO:0000256" key="6">
    <source>
        <dbReference type="ARBA" id="ARBA00018802"/>
    </source>
</evidence>
<keyword evidence="8" id="KW-0808">Transferase</keyword>
<dbReference type="PANTHER" id="PTHR23342:SF4">
    <property type="entry name" value="AMINO-ACID ACETYLTRANSFERASE, MITOCHONDRIAL"/>
    <property type="match status" value="1"/>
</dbReference>
<dbReference type="GO" id="GO:0006526">
    <property type="term" value="P:L-arginine biosynthetic process"/>
    <property type="evidence" value="ECO:0007669"/>
    <property type="project" value="TreeGrafter"/>
</dbReference>
<evidence type="ECO:0000256" key="11">
    <source>
        <dbReference type="ARBA" id="ARBA00023315"/>
    </source>
</evidence>